<name>A0ABN9TI51_9DINO</name>
<reference evidence="1" key="1">
    <citation type="submission" date="2023-10" db="EMBL/GenBank/DDBJ databases">
        <authorList>
            <person name="Chen Y."/>
            <person name="Shah S."/>
            <person name="Dougan E. K."/>
            <person name="Thang M."/>
            <person name="Chan C."/>
        </authorList>
    </citation>
    <scope>NUCLEOTIDE SEQUENCE [LARGE SCALE GENOMIC DNA]</scope>
</reference>
<evidence type="ECO:0000313" key="2">
    <source>
        <dbReference type="Proteomes" id="UP001189429"/>
    </source>
</evidence>
<protein>
    <submittedName>
        <fullName evidence="1">Uncharacterized protein</fullName>
    </submittedName>
</protein>
<sequence length="506" mass="56533">MHLRSVLFLTYSLYCTSNYKTKLRSLIQKFKLMEKGHAAASTSADGAKLDDKVLRSCCQNAIAIRVVYTSDPYNHRLMKLIATFAKPLKDWQETQSKTLRSSQECCEWTVGQIIGDYMEHAIKILTLTGASSSTEACRVCVDGLALEPAILLEVEEDFTDTAGVLALGLATRRAARSLWLLEGWRHRMAGAIKDHTWRQLIVGDFRLDYHIFQELGRLGARPPPLQKMFKRSVFQLTPVAQCRIGLERSDWKATLPCINLVESHHQGIASALLSEEKFGIMKNRRVLKGAELHGKPEVAMAKRLEAQVGNDRNRYTAAQYDVSPVPATVRIPKDMLECSLKSASIQVKDTPSKKPAPEWHSPGAPNISTNVADLFALRHAHSRGDLKECETAWLGALPSHKQKLLVKARVGHEDRYFIGGLHFEASACLVWPVQKVEAPASGGAKGWYDVDATFGEARYVHSNDFVRSSGLCHSVPVALLDVAADELLQRRCYVGPRLAHHHQRRR</sequence>
<keyword evidence="2" id="KW-1185">Reference proteome</keyword>
<organism evidence="1 2">
    <name type="scientific">Prorocentrum cordatum</name>
    <dbReference type="NCBI Taxonomy" id="2364126"/>
    <lineage>
        <taxon>Eukaryota</taxon>
        <taxon>Sar</taxon>
        <taxon>Alveolata</taxon>
        <taxon>Dinophyceae</taxon>
        <taxon>Prorocentrales</taxon>
        <taxon>Prorocentraceae</taxon>
        <taxon>Prorocentrum</taxon>
    </lineage>
</organism>
<comment type="caution">
    <text evidence="1">The sequence shown here is derived from an EMBL/GenBank/DDBJ whole genome shotgun (WGS) entry which is preliminary data.</text>
</comment>
<evidence type="ECO:0000313" key="1">
    <source>
        <dbReference type="EMBL" id="CAK0845582.1"/>
    </source>
</evidence>
<gene>
    <name evidence="1" type="ORF">PCOR1329_LOCUS39347</name>
</gene>
<dbReference type="Proteomes" id="UP001189429">
    <property type="component" value="Unassembled WGS sequence"/>
</dbReference>
<accession>A0ABN9TI51</accession>
<dbReference type="EMBL" id="CAUYUJ010014750">
    <property type="protein sequence ID" value="CAK0845582.1"/>
    <property type="molecule type" value="Genomic_DNA"/>
</dbReference>
<proteinExistence type="predicted"/>